<organism evidence="8 9">
    <name type="scientific">Mortierella polycephala</name>
    <dbReference type="NCBI Taxonomy" id="41804"/>
    <lineage>
        <taxon>Eukaryota</taxon>
        <taxon>Fungi</taxon>
        <taxon>Fungi incertae sedis</taxon>
        <taxon>Mucoromycota</taxon>
        <taxon>Mortierellomycotina</taxon>
        <taxon>Mortierellomycetes</taxon>
        <taxon>Mortierellales</taxon>
        <taxon>Mortierellaceae</taxon>
        <taxon>Mortierella</taxon>
    </lineage>
</organism>
<dbReference type="EMBL" id="JAAAJA010000024">
    <property type="protein sequence ID" value="KAG0265999.1"/>
    <property type="molecule type" value="Genomic_DNA"/>
</dbReference>
<evidence type="ECO:0000256" key="2">
    <source>
        <dbReference type="ARBA" id="ARBA00023127"/>
    </source>
</evidence>
<dbReference type="InterPro" id="IPR048258">
    <property type="entry name" value="Cyclins_cyclin-box"/>
</dbReference>
<sequence length="606" mass="67344">MAAHQNHNHAVLVHPLSRLHIQQHTQNTRLQKPYTVSSSSHLSHVSKIPQPRVIVHDENRITSTTAHSLPHLKKHETISKRSSAAAAKIGASAAFSGSIRARATALGEVTNIRTSNTIDPSKKQQQLKKTSLPIVLPDPTLSSALTRAQSMMAPAPHRPAPALVRASSTGTTKPHSSTSSIKTSFVDSTKLSATRTRKSWTRALETTPIQTQPQAQTQVQAQVQVKPPGAPKASAASRLRKQAPTAARVGSPSIQRPLIASQLKDASTTKSLVPTRALRRPSSLDAIRARIGQLIPEVPPFDSALYLDRQMDGILTGMAYAHDPLPEMALDSEHEQDEYDPDPSLVAEYQATIFAYKREMEIKLLPDPHYMDRQTNLTWHCRVRLIEWLVQVHDRFNLFQETIHLCVNYLDRFLSKIVIPLDQLQLAGTAALLLASKYEEIQSPAIKDLAYLGGNAYTPDRIRQAEIGMLRALNYDMGAPGPMSFLRRISRADNYDADIRTLAKYLIDITLCDHRFIGMPSSMVAAVGYCASMRLLFRGEWTTEHEYFSGYAEDTLQAGVNVLLTMLEQPAQTHESLFIKYQDEAYLHSSDYVQSLGVDQLRALRS</sequence>
<dbReference type="Gene3D" id="1.10.472.10">
    <property type="entry name" value="Cyclin-like"/>
    <property type="match status" value="2"/>
</dbReference>
<feature type="region of interest" description="Disordered" evidence="5">
    <location>
        <begin position="151"/>
        <end position="183"/>
    </location>
</feature>
<keyword evidence="1" id="KW-0132">Cell division</keyword>
<keyword evidence="3" id="KW-0131">Cell cycle</keyword>
<dbReference type="GO" id="GO:0051301">
    <property type="term" value="P:cell division"/>
    <property type="evidence" value="ECO:0007669"/>
    <property type="project" value="UniProtKB-KW"/>
</dbReference>
<gene>
    <name evidence="8" type="ORF">BG011_003649</name>
</gene>
<evidence type="ECO:0000256" key="4">
    <source>
        <dbReference type="RuleBase" id="RU000383"/>
    </source>
</evidence>
<name>A0A9P6U953_9FUNG</name>
<feature type="compositionally biased region" description="Low complexity" evidence="5">
    <location>
        <begin position="228"/>
        <end position="237"/>
    </location>
</feature>
<feature type="region of interest" description="Disordered" evidence="5">
    <location>
        <begin position="228"/>
        <end position="251"/>
    </location>
</feature>
<proteinExistence type="inferred from homology"/>
<dbReference type="SMART" id="SM00385">
    <property type="entry name" value="CYCLIN"/>
    <property type="match status" value="2"/>
</dbReference>
<comment type="similarity">
    <text evidence="4">Belongs to the cyclin family.</text>
</comment>
<evidence type="ECO:0000259" key="6">
    <source>
        <dbReference type="SMART" id="SM00385"/>
    </source>
</evidence>
<dbReference type="FunFam" id="1.10.472.10:FF:000001">
    <property type="entry name" value="G2/mitotic-specific cyclin"/>
    <property type="match status" value="1"/>
</dbReference>
<dbReference type="SMART" id="SM01332">
    <property type="entry name" value="Cyclin_C"/>
    <property type="match status" value="1"/>
</dbReference>
<dbReference type="InterPro" id="IPR036915">
    <property type="entry name" value="Cyclin-like_sf"/>
</dbReference>
<evidence type="ECO:0000256" key="3">
    <source>
        <dbReference type="ARBA" id="ARBA00023306"/>
    </source>
</evidence>
<feature type="compositionally biased region" description="Polar residues" evidence="5">
    <location>
        <begin position="166"/>
        <end position="183"/>
    </location>
</feature>
<feature type="domain" description="Cyclin-like" evidence="6">
    <location>
        <begin position="484"/>
        <end position="565"/>
    </location>
</feature>
<evidence type="ECO:0000259" key="7">
    <source>
        <dbReference type="SMART" id="SM01332"/>
    </source>
</evidence>
<keyword evidence="2 4" id="KW-0195">Cyclin</keyword>
<feature type="domain" description="Cyclin C-terminal" evidence="7">
    <location>
        <begin position="480"/>
        <end position="595"/>
    </location>
</feature>
<feature type="domain" description="Cyclin-like" evidence="6">
    <location>
        <begin position="387"/>
        <end position="471"/>
    </location>
</feature>
<dbReference type="AlphaFoldDB" id="A0A9P6U953"/>
<dbReference type="Proteomes" id="UP000726737">
    <property type="component" value="Unassembled WGS sequence"/>
</dbReference>
<dbReference type="InterPro" id="IPR039361">
    <property type="entry name" value="Cyclin"/>
</dbReference>
<accession>A0A9P6U953</accession>
<protein>
    <recommendedName>
        <fullName evidence="10">Cyclin N-terminal domain-containing protein</fullName>
    </recommendedName>
</protein>
<dbReference type="InterPro" id="IPR006671">
    <property type="entry name" value="Cyclin_N"/>
</dbReference>
<dbReference type="PANTHER" id="PTHR10177">
    <property type="entry name" value="CYCLINS"/>
    <property type="match status" value="1"/>
</dbReference>
<evidence type="ECO:0000256" key="5">
    <source>
        <dbReference type="SAM" id="MobiDB-lite"/>
    </source>
</evidence>
<dbReference type="SUPFAM" id="SSF47954">
    <property type="entry name" value="Cyclin-like"/>
    <property type="match status" value="2"/>
</dbReference>
<comment type="caution">
    <text evidence="8">The sequence shown here is derived from an EMBL/GenBank/DDBJ whole genome shotgun (WGS) entry which is preliminary data.</text>
</comment>
<keyword evidence="9" id="KW-1185">Reference proteome</keyword>
<dbReference type="Pfam" id="PF00134">
    <property type="entry name" value="Cyclin_N"/>
    <property type="match status" value="1"/>
</dbReference>
<dbReference type="InterPro" id="IPR004367">
    <property type="entry name" value="Cyclin_C-dom"/>
</dbReference>
<evidence type="ECO:0000313" key="8">
    <source>
        <dbReference type="EMBL" id="KAG0265999.1"/>
    </source>
</evidence>
<reference evidence="8" key="1">
    <citation type="journal article" date="2020" name="Fungal Divers.">
        <title>Resolving the Mortierellaceae phylogeny through synthesis of multi-gene phylogenetics and phylogenomics.</title>
        <authorList>
            <person name="Vandepol N."/>
            <person name="Liber J."/>
            <person name="Desiro A."/>
            <person name="Na H."/>
            <person name="Kennedy M."/>
            <person name="Barry K."/>
            <person name="Grigoriev I.V."/>
            <person name="Miller A.N."/>
            <person name="O'Donnell K."/>
            <person name="Stajich J.E."/>
            <person name="Bonito G."/>
        </authorList>
    </citation>
    <scope>NUCLEOTIDE SEQUENCE</scope>
    <source>
        <strain evidence="8">KOD948</strain>
    </source>
</reference>
<evidence type="ECO:0008006" key="10">
    <source>
        <dbReference type="Google" id="ProtNLM"/>
    </source>
</evidence>
<dbReference type="InterPro" id="IPR013763">
    <property type="entry name" value="Cyclin-like_dom"/>
</dbReference>
<evidence type="ECO:0000256" key="1">
    <source>
        <dbReference type="ARBA" id="ARBA00022618"/>
    </source>
</evidence>
<dbReference type="OrthoDB" id="5590282at2759"/>
<evidence type="ECO:0000313" key="9">
    <source>
        <dbReference type="Proteomes" id="UP000726737"/>
    </source>
</evidence>
<dbReference type="Pfam" id="PF02984">
    <property type="entry name" value="Cyclin_C"/>
    <property type="match status" value="1"/>
</dbReference>
<dbReference type="PROSITE" id="PS00292">
    <property type="entry name" value="CYCLINS"/>
    <property type="match status" value="1"/>
</dbReference>